<dbReference type="Proteomes" id="UP001642484">
    <property type="component" value="Unassembled WGS sequence"/>
</dbReference>
<sequence>MHSAFCACHSLMIMCYRQVVRQVERPRTINDPFSFARPFRPETFIYTTCLWNILHLFILRACVGVHAAVQAMVFAAVLLLLVAKALFVVSRSLQLSSNSSAIPAKADGCYPGQTATKTFACRSGCMTQVSDLLSPHNMYWRFGRDEPMKQLLETPLLQLAASEGAMVPVTLGHVKEPGEYLIARFLVSGTDAQKSRYREFSSGILDALQRERLMMRLEWIFHSMWEMPLTWGDGIDDTDFAAHGSAWGVSVKPAYG</sequence>
<keyword evidence="1" id="KW-1133">Transmembrane helix</keyword>
<gene>
    <name evidence="2" type="ORF">CCMP2556_LOCUS51640</name>
</gene>
<protein>
    <submittedName>
        <fullName evidence="2">Uncharacterized protein</fullName>
    </submittedName>
</protein>
<reference evidence="2 3" key="1">
    <citation type="submission" date="2024-02" db="EMBL/GenBank/DDBJ databases">
        <authorList>
            <person name="Chen Y."/>
            <person name="Shah S."/>
            <person name="Dougan E. K."/>
            <person name="Thang M."/>
            <person name="Chan C."/>
        </authorList>
    </citation>
    <scope>NUCLEOTIDE SEQUENCE [LARGE SCALE GENOMIC DNA]</scope>
</reference>
<evidence type="ECO:0000313" key="2">
    <source>
        <dbReference type="EMBL" id="CAK9111210.1"/>
    </source>
</evidence>
<keyword evidence="1" id="KW-0472">Membrane</keyword>
<accession>A0ABP0SG40</accession>
<evidence type="ECO:0000313" key="3">
    <source>
        <dbReference type="Proteomes" id="UP001642484"/>
    </source>
</evidence>
<comment type="caution">
    <text evidence="2">The sequence shown here is derived from an EMBL/GenBank/DDBJ whole genome shotgun (WGS) entry which is preliminary data.</text>
</comment>
<name>A0ABP0SG40_9DINO</name>
<dbReference type="EMBL" id="CAXAMN010027528">
    <property type="protein sequence ID" value="CAK9111210.1"/>
    <property type="molecule type" value="Genomic_DNA"/>
</dbReference>
<evidence type="ECO:0000256" key="1">
    <source>
        <dbReference type="SAM" id="Phobius"/>
    </source>
</evidence>
<proteinExistence type="predicted"/>
<keyword evidence="3" id="KW-1185">Reference proteome</keyword>
<keyword evidence="1" id="KW-0812">Transmembrane</keyword>
<organism evidence="2 3">
    <name type="scientific">Durusdinium trenchii</name>
    <dbReference type="NCBI Taxonomy" id="1381693"/>
    <lineage>
        <taxon>Eukaryota</taxon>
        <taxon>Sar</taxon>
        <taxon>Alveolata</taxon>
        <taxon>Dinophyceae</taxon>
        <taxon>Suessiales</taxon>
        <taxon>Symbiodiniaceae</taxon>
        <taxon>Durusdinium</taxon>
    </lineage>
</organism>
<feature type="transmembrane region" description="Helical" evidence="1">
    <location>
        <begin position="67"/>
        <end position="89"/>
    </location>
</feature>